<gene>
    <name evidence="2" type="ORF">CAMP_LOCUS12387</name>
</gene>
<dbReference type="EMBL" id="CANHGI010000004">
    <property type="protein sequence ID" value="CAI5449750.1"/>
    <property type="molecule type" value="Genomic_DNA"/>
</dbReference>
<feature type="region of interest" description="Disordered" evidence="1">
    <location>
        <begin position="57"/>
        <end position="92"/>
    </location>
</feature>
<name>A0A9P1IPV7_9PELO</name>
<keyword evidence="3" id="KW-1185">Reference proteome</keyword>
<feature type="region of interest" description="Disordered" evidence="1">
    <location>
        <begin position="1"/>
        <end position="31"/>
    </location>
</feature>
<feature type="compositionally biased region" description="Basic and acidic residues" evidence="1">
    <location>
        <begin position="21"/>
        <end position="31"/>
    </location>
</feature>
<organism evidence="2 3">
    <name type="scientific">Caenorhabditis angaria</name>
    <dbReference type="NCBI Taxonomy" id="860376"/>
    <lineage>
        <taxon>Eukaryota</taxon>
        <taxon>Metazoa</taxon>
        <taxon>Ecdysozoa</taxon>
        <taxon>Nematoda</taxon>
        <taxon>Chromadorea</taxon>
        <taxon>Rhabditida</taxon>
        <taxon>Rhabditina</taxon>
        <taxon>Rhabditomorpha</taxon>
        <taxon>Rhabditoidea</taxon>
        <taxon>Rhabditidae</taxon>
        <taxon>Peloderinae</taxon>
        <taxon>Caenorhabditis</taxon>
    </lineage>
</organism>
<accession>A0A9P1IPV7</accession>
<reference evidence="2" key="1">
    <citation type="submission" date="2022-11" db="EMBL/GenBank/DDBJ databases">
        <authorList>
            <person name="Kikuchi T."/>
        </authorList>
    </citation>
    <scope>NUCLEOTIDE SEQUENCE</scope>
    <source>
        <strain evidence="2">PS1010</strain>
    </source>
</reference>
<comment type="caution">
    <text evidence="2">The sequence shown here is derived from an EMBL/GenBank/DDBJ whole genome shotgun (WGS) entry which is preliminary data.</text>
</comment>
<dbReference type="Proteomes" id="UP001152747">
    <property type="component" value="Unassembled WGS sequence"/>
</dbReference>
<protein>
    <submittedName>
        <fullName evidence="2">Uncharacterized protein</fullName>
    </submittedName>
</protein>
<feature type="compositionally biased region" description="Basic and acidic residues" evidence="1">
    <location>
        <begin position="1"/>
        <end position="10"/>
    </location>
</feature>
<feature type="compositionally biased region" description="Low complexity" evidence="1">
    <location>
        <begin position="83"/>
        <end position="92"/>
    </location>
</feature>
<dbReference type="AlphaFoldDB" id="A0A9P1IPV7"/>
<evidence type="ECO:0000313" key="2">
    <source>
        <dbReference type="EMBL" id="CAI5449750.1"/>
    </source>
</evidence>
<feature type="compositionally biased region" description="Basic and acidic residues" evidence="1">
    <location>
        <begin position="64"/>
        <end position="82"/>
    </location>
</feature>
<evidence type="ECO:0000313" key="3">
    <source>
        <dbReference type="Proteomes" id="UP001152747"/>
    </source>
</evidence>
<sequence>MGKRGARYEEDGTSGSAAAVKNEEKKKKEKIVEKEERRVRRDMRDIRRTDKIGRVNNVPFELQNQRRKEGWMDGEKEGRNEMNKMTMTMTMN</sequence>
<proteinExistence type="predicted"/>
<evidence type="ECO:0000256" key="1">
    <source>
        <dbReference type="SAM" id="MobiDB-lite"/>
    </source>
</evidence>